<keyword evidence="2" id="KW-1185">Reference proteome</keyword>
<name>A0A7C8IIQ5_9PLEO</name>
<dbReference type="EMBL" id="JAADJZ010000005">
    <property type="protein sequence ID" value="KAF2875270.1"/>
    <property type="molecule type" value="Genomic_DNA"/>
</dbReference>
<organism evidence="1 2">
    <name type="scientific">Massariosphaeria phaeospora</name>
    <dbReference type="NCBI Taxonomy" id="100035"/>
    <lineage>
        <taxon>Eukaryota</taxon>
        <taxon>Fungi</taxon>
        <taxon>Dikarya</taxon>
        <taxon>Ascomycota</taxon>
        <taxon>Pezizomycotina</taxon>
        <taxon>Dothideomycetes</taxon>
        <taxon>Pleosporomycetidae</taxon>
        <taxon>Pleosporales</taxon>
        <taxon>Pleosporales incertae sedis</taxon>
        <taxon>Massariosphaeria</taxon>
    </lineage>
</organism>
<dbReference type="AlphaFoldDB" id="A0A7C8IIQ5"/>
<sequence length="211" mass="23062">MQTQRQTHATPSIFECSSLGSVRRPGACCPVSVCTCAVVDGWRRLSELGTSCRGRPVDGSFWTSASRPRPVAGAAGGFLTDLMKFGKKHAAPWELTRSWGKSDSLFHAARRVGIPSRCACSTSTGIRQLLPHDQPTVQGPSCHWRSDFSILLSMLSPDFSYLHHNLSHIRPSIFLQLLLLMSSSTHHARVCLRGIYGQQGLHATVPAQSPQ</sequence>
<comment type="caution">
    <text evidence="1">The sequence shown here is derived from an EMBL/GenBank/DDBJ whole genome shotgun (WGS) entry which is preliminary data.</text>
</comment>
<proteinExistence type="predicted"/>
<dbReference type="Proteomes" id="UP000481861">
    <property type="component" value="Unassembled WGS sequence"/>
</dbReference>
<accession>A0A7C8IIQ5</accession>
<gene>
    <name evidence="1" type="ORF">BDV95DRAFT_312454</name>
</gene>
<evidence type="ECO:0000313" key="1">
    <source>
        <dbReference type="EMBL" id="KAF2875270.1"/>
    </source>
</evidence>
<evidence type="ECO:0000313" key="2">
    <source>
        <dbReference type="Proteomes" id="UP000481861"/>
    </source>
</evidence>
<protein>
    <submittedName>
        <fullName evidence="1">Uncharacterized protein</fullName>
    </submittedName>
</protein>
<reference evidence="1 2" key="1">
    <citation type="submission" date="2020-01" db="EMBL/GenBank/DDBJ databases">
        <authorList>
            <consortium name="DOE Joint Genome Institute"/>
            <person name="Haridas S."/>
            <person name="Albert R."/>
            <person name="Binder M."/>
            <person name="Bloem J."/>
            <person name="Labutti K."/>
            <person name="Salamov A."/>
            <person name="Andreopoulos B."/>
            <person name="Baker S.E."/>
            <person name="Barry K."/>
            <person name="Bills G."/>
            <person name="Bluhm B.H."/>
            <person name="Cannon C."/>
            <person name="Castanera R."/>
            <person name="Culley D.E."/>
            <person name="Daum C."/>
            <person name="Ezra D."/>
            <person name="Gonzalez J.B."/>
            <person name="Henrissat B."/>
            <person name="Kuo A."/>
            <person name="Liang C."/>
            <person name="Lipzen A."/>
            <person name="Lutzoni F."/>
            <person name="Magnuson J."/>
            <person name="Mondo S."/>
            <person name="Nolan M."/>
            <person name="Ohm R."/>
            <person name="Pangilinan J."/>
            <person name="Park H.-J.H."/>
            <person name="Ramirez L."/>
            <person name="Alfaro M."/>
            <person name="Sun H."/>
            <person name="Tritt A."/>
            <person name="Yoshinaga Y."/>
            <person name="Zwiers L.-H.L."/>
            <person name="Turgeon B.G."/>
            <person name="Goodwin S.B."/>
            <person name="Spatafora J.W."/>
            <person name="Crous P.W."/>
            <person name="Grigoriev I.V."/>
        </authorList>
    </citation>
    <scope>NUCLEOTIDE SEQUENCE [LARGE SCALE GENOMIC DNA]</scope>
    <source>
        <strain evidence="1 2">CBS 611.86</strain>
    </source>
</reference>